<gene>
    <name evidence="2" type="ORF">GA0070213_105242</name>
</gene>
<dbReference type="EMBL" id="FMDM01000005">
    <property type="protein sequence ID" value="SCG55726.1"/>
    <property type="molecule type" value="Genomic_DNA"/>
</dbReference>
<dbReference type="InterPro" id="IPR048667">
    <property type="entry name" value="Imm5-like"/>
</dbReference>
<organism evidence="2 3">
    <name type="scientific">Micromonospora humi</name>
    <dbReference type="NCBI Taxonomy" id="745366"/>
    <lineage>
        <taxon>Bacteria</taxon>
        <taxon>Bacillati</taxon>
        <taxon>Actinomycetota</taxon>
        <taxon>Actinomycetes</taxon>
        <taxon>Micromonosporales</taxon>
        <taxon>Micromonosporaceae</taxon>
        <taxon>Micromonospora</taxon>
    </lineage>
</organism>
<evidence type="ECO:0000313" key="3">
    <source>
        <dbReference type="Proteomes" id="UP000199360"/>
    </source>
</evidence>
<proteinExistence type="predicted"/>
<dbReference type="RefSeq" id="WP_217628611.1">
    <property type="nucleotide sequence ID" value="NZ_FMDM01000005.1"/>
</dbReference>
<keyword evidence="3" id="KW-1185">Reference proteome</keyword>
<reference evidence="3" key="1">
    <citation type="submission" date="2016-06" db="EMBL/GenBank/DDBJ databases">
        <authorList>
            <person name="Varghese N."/>
            <person name="Submissions Spin"/>
        </authorList>
    </citation>
    <scope>NUCLEOTIDE SEQUENCE [LARGE SCALE GENOMIC DNA]</scope>
    <source>
        <strain evidence="3">DSM 45647</strain>
    </source>
</reference>
<dbReference type="STRING" id="745366.GA0070213_105242"/>
<name>A0A1C5ID74_9ACTN</name>
<accession>A0A1C5ID74</accession>
<evidence type="ECO:0000259" key="1">
    <source>
        <dbReference type="Pfam" id="PF21805"/>
    </source>
</evidence>
<evidence type="ECO:0000313" key="2">
    <source>
        <dbReference type="EMBL" id="SCG55726.1"/>
    </source>
</evidence>
<protein>
    <recommendedName>
        <fullName evidence="1">Imm-5-like domain-containing protein</fullName>
    </recommendedName>
</protein>
<dbReference type="AlphaFoldDB" id="A0A1C5ID74"/>
<feature type="domain" description="Imm-5-like" evidence="1">
    <location>
        <begin position="18"/>
        <end position="101"/>
    </location>
</feature>
<dbReference type="Proteomes" id="UP000199360">
    <property type="component" value="Unassembled WGS sequence"/>
</dbReference>
<sequence>MAARRHVVSGDFELTMDELRVVARFVVEDAEGVLPVFERTVPGDPRPRAAIEAARVFVDGADRTRLQRVASIDAHRAARSAPDEAARLAARCAGDAAAAAYLHPLAQASQVGHILRAAASAARIGELAAGGDPAVGDALLDRARRRAGPVLLDVLRHYPPVTGGGSRVARLMSTLDDALRRTPPGDEDEEDDA</sequence>
<dbReference type="Pfam" id="PF21805">
    <property type="entry name" value="Imm5_like"/>
    <property type="match status" value="1"/>
</dbReference>